<dbReference type="AlphaFoldDB" id="A2CDQ1"/>
<accession>A2CDQ1</accession>
<evidence type="ECO:0000256" key="1">
    <source>
        <dbReference type="SAM" id="MobiDB-lite"/>
    </source>
</evidence>
<proteinExistence type="predicted"/>
<sequence length="148" mass="17230">MGYEFKSDLNIEYPFFIEMATRLGGVKRRDNFNGKETFRVQCPNCKKHKAVMGYARTGNTYVLACPVDGCTLNGVVLHDLIKRYGGTEMFNEWRKARWTDSYAEERLPIKNRVPYAERKTPHRKSFKEKQDLKSAVLQTKVQGEQKKT</sequence>
<protein>
    <submittedName>
        <fullName evidence="2">Possible Zinc finger, C3HC4 type (RING finger)</fullName>
    </submittedName>
</protein>
<dbReference type="KEGG" id="pmf:P9303_28811"/>
<name>A2CDQ1_PROM3</name>
<dbReference type="STRING" id="59922.P9303_28811"/>
<reference evidence="2 3" key="1">
    <citation type="journal article" date="2007" name="PLoS Genet.">
        <title>Patterns and implications of gene gain and loss in the evolution of Prochlorococcus.</title>
        <authorList>
            <person name="Kettler G.C."/>
            <person name="Martiny A.C."/>
            <person name="Huang K."/>
            <person name="Zucker J."/>
            <person name="Coleman M.L."/>
            <person name="Rodrigue S."/>
            <person name="Chen F."/>
            <person name="Lapidus A."/>
            <person name="Ferriera S."/>
            <person name="Johnson J."/>
            <person name="Steglich C."/>
            <person name="Church G.M."/>
            <person name="Richardson P."/>
            <person name="Chisholm S.W."/>
        </authorList>
    </citation>
    <scope>NUCLEOTIDE SEQUENCE [LARGE SCALE GENOMIC DNA]</scope>
    <source>
        <strain evidence="2 3">MIT 9303</strain>
    </source>
</reference>
<dbReference type="EMBL" id="CP000554">
    <property type="protein sequence ID" value="ABM79611.1"/>
    <property type="molecule type" value="Genomic_DNA"/>
</dbReference>
<evidence type="ECO:0000313" key="2">
    <source>
        <dbReference type="EMBL" id="ABM79611.1"/>
    </source>
</evidence>
<dbReference type="HOGENOM" id="CLU_147374_0_0_3"/>
<evidence type="ECO:0000313" key="3">
    <source>
        <dbReference type="Proteomes" id="UP000002274"/>
    </source>
</evidence>
<dbReference type="Proteomes" id="UP000002274">
    <property type="component" value="Chromosome"/>
</dbReference>
<feature type="region of interest" description="Disordered" evidence="1">
    <location>
        <begin position="114"/>
        <end position="148"/>
    </location>
</feature>
<gene>
    <name evidence="2" type="ordered locus">P9303_28811</name>
</gene>
<organism evidence="2 3">
    <name type="scientific">Prochlorococcus marinus (strain MIT 9303)</name>
    <dbReference type="NCBI Taxonomy" id="59922"/>
    <lineage>
        <taxon>Bacteria</taxon>
        <taxon>Bacillati</taxon>
        <taxon>Cyanobacteriota</taxon>
        <taxon>Cyanophyceae</taxon>
        <taxon>Synechococcales</taxon>
        <taxon>Prochlorococcaceae</taxon>
        <taxon>Prochlorococcus</taxon>
    </lineage>
</organism>